<evidence type="ECO:0000259" key="16">
    <source>
        <dbReference type="PROSITE" id="PS50219"/>
    </source>
</evidence>
<dbReference type="Gene3D" id="3.40.50.150">
    <property type="entry name" value="Vaccinia Virus protein VP39"/>
    <property type="match status" value="1"/>
</dbReference>
<evidence type="ECO:0000256" key="1">
    <source>
        <dbReference type="ARBA" id="ARBA00001946"/>
    </source>
</evidence>
<dbReference type="Gene3D" id="1.10.510.10">
    <property type="entry name" value="Transferase(Phosphotransferase) domain 1"/>
    <property type="match status" value="1"/>
</dbReference>
<evidence type="ECO:0000256" key="4">
    <source>
        <dbReference type="ARBA" id="ARBA00012513"/>
    </source>
</evidence>
<comment type="cofactor">
    <cofactor evidence="1">
        <name>Mg(2+)</name>
        <dbReference type="ChEBI" id="CHEBI:18420"/>
    </cofactor>
</comment>
<dbReference type="PROSITE" id="PS51165">
    <property type="entry name" value="THUMP"/>
    <property type="match status" value="1"/>
</dbReference>
<feature type="compositionally biased region" description="Basic and acidic residues" evidence="14">
    <location>
        <begin position="220"/>
        <end position="246"/>
    </location>
</feature>
<dbReference type="InterPro" id="IPR050629">
    <property type="entry name" value="STE20/SPS1-PAK"/>
</dbReference>
<dbReference type="InterPro" id="IPR029063">
    <property type="entry name" value="SAM-dependent_MTases_sf"/>
</dbReference>
<feature type="domain" description="CNH" evidence="16">
    <location>
        <begin position="1085"/>
        <end position="1396"/>
    </location>
</feature>
<dbReference type="GO" id="GO:0005524">
    <property type="term" value="F:ATP binding"/>
    <property type="evidence" value="ECO:0007669"/>
    <property type="project" value="UniProtKB-UniRule"/>
</dbReference>
<dbReference type="InterPro" id="IPR000241">
    <property type="entry name" value="RlmKL-like_Mtase"/>
</dbReference>
<dbReference type="GO" id="GO:0008349">
    <property type="term" value="F:MAP kinase kinase kinase kinase activity"/>
    <property type="evidence" value="ECO:0007669"/>
    <property type="project" value="TreeGrafter"/>
</dbReference>
<feature type="domain" description="THUMP" evidence="17">
    <location>
        <begin position="209"/>
        <end position="313"/>
    </location>
</feature>
<evidence type="ECO:0000259" key="17">
    <source>
        <dbReference type="PROSITE" id="PS51165"/>
    </source>
</evidence>
<dbReference type="GO" id="GO:0003723">
    <property type="term" value="F:RNA binding"/>
    <property type="evidence" value="ECO:0007669"/>
    <property type="project" value="UniProtKB-UniRule"/>
</dbReference>
<feature type="region of interest" description="Disordered" evidence="14">
    <location>
        <begin position="134"/>
        <end position="190"/>
    </location>
</feature>
<evidence type="ECO:0000256" key="8">
    <source>
        <dbReference type="ARBA" id="ARBA00022679"/>
    </source>
</evidence>
<dbReference type="Pfam" id="PF00069">
    <property type="entry name" value="Pkinase"/>
    <property type="match status" value="1"/>
</dbReference>
<dbReference type="CDD" id="cd02440">
    <property type="entry name" value="AdoMet_MTases"/>
    <property type="match status" value="1"/>
</dbReference>
<dbReference type="GO" id="GO:0043527">
    <property type="term" value="C:tRNA methyltransferase complex"/>
    <property type="evidence" value="ECO:0007669"/>
    <property type="project" value="UniProtKB-ARBA"/>
</dbReference>
<evidence type="ECO:0000259" key="15">
    <source>
        <dbReference type="PROSITE" id="PS50011"/>
    </source>
</evidence>
<dbReference type="EMBL" id="CAJRST010039999">
    <property type="protein sequence ID" value="CAG6016568.1"/>
    <property type="molecule type" value="Genomic_DNA"/>
</dbReference>
<dbReference type="PANTHER" id="PTHR48012">
    <property type="entry name" value="STERILE20-LIKE KINASE, ISOFORM B-RELATED"/>
    <property type="match status" value="1"/>
</dbReference>
<dbReference type="FunFam" id="1.10.510.10:FF:000031">
    <property type="entry name" value="Mitogen-activated protein kinase kinase kinase kinase"/>
    <property type="match status" value="1"/>
</dbReference>
<dbReference type="CDD" id="cd06613">
    <property type="entry name" value="STKc_MAP4K3_like"/>
    <property type="match status" value="1"/>
</dbReference>
<dbReference type="EC" id="2.7.11.1" evidence="4"/>
<organism evidence="18 19">
    <name type="scientific">Menidia menidia</name>
    <name type="common">Atlantic silverside</name>
    <dbReference type="NCBI Taxonomy" id="238744"/>
    <lineage>
        <taxon>Eukaryota</taxon>
        <taxon>Metazoa</taxon>
        <taxon>Chordata</taxon>
        <taxon>Craniata</taxon>
        <taxon>Vertebrata</taxon>
        <taxon>Euteleostomi</taxon>
        <taxon>Actinopterygii</taxon>
        <taxon>Neopterygii</taxon>
        <taxon>Teleostei</taxon>
        <taxon>Neoteleostei</taxon>
        <taxon>Acanthomorphata</taxon>
        <taxon>Ovalentaria</taxon>
        <taxon>Atherinomorphae</taxon>
        <taxon>Atheriniformes</taxon>
        <taxon>Atherinopsidae</taxon>
        <taxon>Menidiinae</taxon>
        <taxon>Menidia</taxon>
    </lineage>
</organism>
<dbReference type="InterPro" id="IPR004114">
    <property type="entry name" value="THUMP_dom"/>
</dbReference>
<keyword evidence="10" id="KW-0418">Kinase</keyword>
<dbReference type="CDD" id="cd11715">
    <property type="entry name" value="THUMP_AdoMetMT"/>
    <property type="match status" value="1"/>
</dbReference>
<comment type="caution">
    <text evidence="18">The sequence shown here is derived from an EMBL/GenBank/DDBJ whole genome shotgun (WGS) entry which is preliminary data.</text>
</comment>
<dbReference type="GO" id="GO:0008173">
    <property type="term" value="F:RNA methyltransferase activity"/>
    <property type="evidence" value="ECO:0007669"/>
    <property type="project" value="UniProtKB-ARBA"/>
</dbReference>
<evidence type="ECO:0000256" key="6">
    <source>
        <dbReference type="ARBA" id="ARBA00022553"/>
    </source>
</evidence>
<feature type="region of interest" description="Disordered" evidence="14">
    <location>
        <begin position="1014"/>
        <end position="1058"/>
    </location>
</feature>
<evidence type="ECO:0000256" key="12">
    <source>
        <dbReference type="PROSITE-ProRule" id="PRU00529"/>
    </source>
</evidence>
<reference evidence="18" key="1">
    <citation type="submission" date="2021-05" db="EMBL/GenBank/DDBJ databases">
        <authorList>
            <person name="Tigano A."/>
        </authorList>
    </citation>
    <scope>NUCLEOTIDE SEQUENCE</scope>
</reference>
<evidence type="ECO:0000256" key="3">
    <source>
        <dbReference type="ARBA" id="ARBA00008874"/>
    </source>
</evidence>
<dbReference type="InterPro" id="IPR001180">
    <property type="entry name" value="CNH_dom"/>
</dbReference>
<dbReference type="GO" id="GO:0032259">
    <property type="term" value="P:methylation"/>
    <property type="evidence" value="ECO:0007669"/>
    <property type="project" value="UniProtKB-KW"/>
</dbReference>
<keyword evidence="19" id="KW-1185">Reference proteome</keyword>
<feature type="region of interest" description="Disordered" evidence="14">
    <location>
        <begin position="213"/>
        <end position="246"/>
    </location>
</feature>
<dbReference type="Pfam" id="PF00780">
    <property type="entry name" value="CNH"/>
    <property type="match status" value="1"/>
</dbReference>
<feature type="binding site" evidence="13">
    <location>
        <position position="499"/>
    </location>
    <ligand>
        <name>ATP</name>
        <dbReference type="ChEBI" id="CHEBI:30616"/>
    </ligand>
</feature>
<gene>
    <name evidence="18" type="ORF">MMEN_LOCUS20412</name>
</gene>
<feature type="compositionally biased region" description="Basic and acidic residues" evidence="14">
    <location>
        <begin position="134"/>
        <end position="169"/>
    </location>
</feature>
<keyword evidence="8" id="KW-0808">Transferase</keyword>
<evidence type="ECO:0000256" key="10">
    <source>
        <dbReference type="ARBA" id="ARBA00022777"/>
    </source>
</evidence>
<feature type="compositionally biased region" description="Basic and acidic residues" evidence="14">
    <location>
        <begin position="914"/>
        <end position="925"/>
    </location>
</feature>
<comment type="similarity">
    <text evidence="3">Belongs to the protein kinase superfamily. STE Ser/Thr protein kinase family. STE20 subfamily.</text>
</comment>
<evidence type="ECO:0000256" key="9">
    <source>
        <dbReference type="ARBA" id="ARBA00022741"/>
    </source>
</evidence>
<name>A0A8S4BQN0_9TELE</name>
<keyword evidence="6" id="KW-0597">Phosphoprotein</keyword>
<dbReference type="SUPFAM" id="SSF143437">
    <property type="entry name" value="THUMP domain-like"/>
    <property type="match status" value="1"/>
</dbReference>
<dbReference type="OrthoDB" id="8693905at2759"/>
<dbReference type="PROSITE" id="PS50011">
    <property type="entry name" value="PROTEIN_KINASE_DOM"/>
    <property type="match status" value="1"/>
</dbReference>
<dbReference type="SMART" id="SM00036">
    <property type="entry name" value="CNH"/>
    <property type="match status" value="1"/>
</dbReference>
<dbReference type="Gene3D" id="3.30.2130.30">
    <property type="match status" value="1"/>
</dbReference>
<protein>
    <recommendedName>
        <fullName evidence="4">non-specific serine/threonine protein kinase</fullName>
        <ecNumber evidence="4">2.7.11.1</ecNumber>
    </recommendedName>
</protein>
<evidence type="ECO:0000313" key="19">
    <source>
        <dbReference type="Proteomes" id="UP000677803"/>
    </source>
</evidence>
<evidence type="ECO:0000256" key="7">
    <source>
        <dbReference type="ARBA" id="ARBA00022603"/>
    </source>
</evidence>
<feature type="compositionally biased region" description="Pro residues" evidence="14">
    <location>
        <begin position="949"/>
        <end position="959"/>
    </location>
</feature>
<evidence type="ECO:0000313" key="18">
    <source>
        <dbReference type="EMBL" id="CAG6016568.1"/>
    </source>
</evidence>
<evidence type="ECO:0000256" key="11">
    <source>
        <dbReference type="ARBA" id="ARBA00022840"/>
    </source>
</evidence>
<evidence type="ECO:0000256" key="14">
    <source>
        <dbReference type="SAM" id="MobiDB-lite"/>
    </source>
</evidence>
<dbReference type="InterPro" id="IPR000719">
    <property type="entry name" value="Prot_kinase_dom"/>
</dbReference>
<dbReference type="PANTHER" id="PTHR48012:SF17">
    <property type="entry name" value="MITOGEN-ACTIVATED PROTEIN KINASE KINASE KINASE KINASE 3"/>
    <property type="match status" value="1"/>
</dbReference>
<evidence type="ECO:0000256" key="13">
    <source>
        <dbReference type="PROSITE-ProRule" id="PRU10141"/>
    </source>
</evidence>
<dbReference type="Proteomes" id="UP000677803">
    <property type="component" value="Unassembled WGS sequence"/>
</dbReference>
<dbReference type="Pfam" id="PF01170">
    <property type="entry name" value="UPF0020"/>
    <property type="match status" value="1"/>
</dbReference>
<dbReference type="PROSITE" id="PS50219">
    <property type="entry name" value="CNH"/>
    <property type="match status" value="1"/>
</dbReference>
<keyword evidence="5" id="KW-0723">Serine/threonine-protein kinase</keyword>
<feature type="compositionally biased region" description="Acidic residues" evidence="14">
    <location>
        <begin position="868"/>
        <end position="881"/>
    </location>
</feature>
<dbReference type="SUPFAM" id="SSF56112">
    <property type="entry name" value="Protein kinase-like (PK-like)"/>
    <property type="match status" value="1"/>
</dbReference>
<keyword evidence="9 13" id="KW-0547">Nucleotide-binding</keyword>
<dbReference type="GO" id="GO:0005737">
    <property type="term" value="C:cytoplasm"/>
    <property type="evidence" value="ECO:0007669"/>
    <property type="project" value="TreeGrafter"/>
</dbReference>
<sequence length="1423" mass="159333">MAEPSGDGNVVRYYCTAGNGMEPFLIDEVKRKLAADDVCQISGKVLFSSSATIKRVIGLKAAERLFILLKQDSPFRLLGHTSPAKAASVLLSKLLEERDEWSNAVVTWNRLQRELTTCKNSAITSSTALTVMETREVEGSVEKQREEEPKCPVESRKRTCEFKEDERLTRAGQNGMQTSEKKRKKDIEEEDKWDNLSAESNVEELTRIRNDGSNINDCRSVSHEESPVLEHNVKSSSKREDEMGKDVNSEKVSFRISCKCTGSLSRCLGAQEVSKVLGAGVSRVLGWKADMKSPQVEINVCLSDDFCLLGIPVTRLPLAYRSYVKTTGLRSTIAWAMGTLAEIQPGFCVVDPMCGVGSILTEAAQEHKAAWFLGVDIDDGQLKKANENIAFAELGGRINLLRASSLVLPMPSASVDAVVCDLPFGRKFGNRINMASELPLILSEFERILRIVEIMNSSVDLSRRNPQEDFELIQRIGSGTYGDVYKARNVNTGELAAIKVIKLEPGEDFAVVQQEIIMMKDCKHSNIVAYFGSYLRRDKLWISMEYCGGGSLQDIYHVTGPLSESQIAYMSRETLQGLYYLHNKGKMHRDIKGANILLTDSGYVKLADFGVSAQITATLAKRKSFIGTPYWMAPEVAAVERKGGYNQLCDIWAVGITAIELAELQPPMFELHPMKALFLMTKSNFQPPKLKDKLKWTNNFHHFVKLALTKNTKKRPTAEKLLQHPFVSQPLSRTLAIELLDKANNPDHSTFNDFDDDDPEPESPVSVPYRIHSNSRSTREGKTLSEINFGQVKFDPPLRKETEPHHEPCDSEPYLDCVEELYYTARSNLDLHLEYDPDSPSLLGGNKSLLKSVEEELQQRGHVAHLGDDEDEDDDGADDDETHAHKSSTIMRPKVPPPLPPKPKSICSSQQHLHKQDDSQSHSEDDGGGGTIKRCPVPETASPAKPASHVPPRPPPPKLPPHRRSSLGNDSPKRNDAENSAPEDDGSFRHFWEWLHTPHTEEELEEAWEVLKEVKEEQEQEESNGLNTPHNGEREGPAERQSTMPPSVPIRKDKKDVPMPVSNGLPPTPKVHMGACFSKVFNGCPLKIHCATSWINPDTRDQYLIFGAEEGIYTLNLNELHETTMEQLFPRRCTWLYVMNNCLLSISGKASQLYSHNLSGLFEQARQLQKLPVAIPTHKLPDKIIPRKFAVSNKIPDTKGCQKCCVVRNPYTGHKYLCGAFQSSVMLLEWVEPMQRFMLIKSIDFPLPCPLEVFEMLVVPEQTYPLICVAVSKGTELSQVVQFGTVNPNTASSLFTEADTPQSCVIHVTQLERDTILVCLDRCIKIVNLQGRLKSSRKLSAELTFNFQIEAIVCLQDSVLAFWRHGMQGRSFKTNEITQEISDSTRIFRLLGSDRVVVLESRPTDNPTAHSNLYILAGHENSY</sequence>
<dbReference type="PROSITE" id="PS00107">
    <property type="entry name" value="PROTEIN_KINASE_ATP"/>
    <property type="match status" value="1"/>
</dbReference>
<dbReference type="InterPro" id="IPR011009">
    <property type="entry name" value="Kinase-like_dom_sf"/>
</dbReference>
<feature type="region of interest" description="Disordered" evidence="14">
    <location>
        <begin position="747"/>
        <end position="812"/>
    </location>
</feature>
<feature type="compositionally biased region" description="Basic and acidic residues" evidence="14">
    <location>
        <begin position="796"/>
        <end position="809"/>
    </location>
</feature>
<dbReference type="SMART" id="SM00220">
    <property type="entry name" value="S_TKc"/>
    <property type="match status" value="1"/>
</dbReference>
<feature type="region of interest" description="Disordered" evidence="14">
    <location>
        <begin position="862"/>
        <end position="986"/>
    </location>
</feature>
<accession>A0A8S4BQN0</accession>
<comment type="similarity">
    <text evidence="2">Belongs to the methyltransferase superfamily.</text>
</comment>
<evidence type="ECO:0000256" key="5">
    <source>
        <dbReference type="ARBA" id="ARBA00022527"/>
    </source>
</evidence>
<keyword evidence="7" id="KW-0489">Methyltransferase</keyword>
<evidence type="ECO:0000256" key="2">
    <source>
        <dbReference type="ARBA" id="ARBA00008361"/>
    </source>
</evidence>
<feature type="domain" description="Protein kinase" evidence="15">
    <location>
        <begin position="470"/>
        <end position="727"/>
    </location>
</feature>
<keyword evidence="11 13" id="KW-0067">ATP-binding</keyword>
<dbReference type="SUPFAM" id="SSF53335">
    <property type="entry name" value="S-adenosyl-L-methionine-dependent methyltransferases"/>
    <property type="match status" value="1"/>
</dbReference>
<keyword evidence="12" id="KW-0694">RNA-binding</keyword>
<dbReference type="InterPro" id="IPR017441">
    <property type="entry name" value="Protein_kinase_ATP_BS"/>
</dbReference>
<proteinExistence type="inferred from homology"/>
<feature type="compositionally biased region" description="Pro residues" evidence="14">
    <location>
        <begin position="894"/>
        <end position="903"/>
    </location>
</feature>